<dbReference type="AlphaFoldDB" id="A0A223NSL5"/>
<sequence length="119" mass="12719">MKKVFITTALLCCFAVCFAFVADLTGKWTGSLLAPDGNEYPLSYNFKVDGDKLTGTGDSPAGSVAIADGKISGNDFSFSIPVNGVDIKNTCKFYPEADSVGMDIDYNGMKMHATLKRAK</sequence>
<evidence type="ECO:0000313" key="2">
    <source>
        <dbReference type="EMBL" id="ASU32889.1"/>
    </source>
</evidence>
<accession>A0A223NSL5</accession>
<evidence type="ECO:0008006" key="4">
    <source>
        <dbReference type="Google" id="ProtNLM"/>
    </source>
</evidence>
<evidence type="ECO:0000256" key="1">
    <source>
        <dbReference type="SAM" id="SignalP"/>
    </source>
</evidence>
<dbReference type="EMBL" id="CP022743">
    <property type="protein sequence ID" value="ASU32889.1"/>
    <property type="molecule type" value="Genomic_DNA"/>
</dbReference>
<keyword evidence="1" id="KW-0732">Signal</keyword>
<gene>
    <name evidence="2" type="ORF">MuYL_0989</name>
</gene>
<keyword evidence="3" id="KW-1185">Reference proteome</keyword>
<organism evidence="2 3">
    <name type="scientific">Mucilaginibacter xinganensis</name>
    <dbReference type="NCBI Taxonomy" id="1234841"/>
    <lineage>
        <taxon>Bacteria</taxon>
        <taxon>Pseudomonadati</taxon>
        <taxon>Bacteroidota</taxon>
        <taxon>Sphingobacteriia</taxon>
        <taxon>Sphingobacteriales</taxon>
        <taxon>Sphingobacteriaceae</taxon>
        <taxon>Mucilaginibacter</taxon>
    </lineage>
</organism>
<evidence type="ECO:0000313" key="3">
    <source>
        <dbReference type="Proteomes" id="UP000215002"/>
    </source>
</evidence>
<protein>
    <recommendedName>
        <fullName evidence="4">Glycoside hydrolase</fullName>
    </recommendedName>
</protein>
<dbReference type="KEGG" id="muc:MuYL_0989"/>
<dbReference type="OrthoDB" id="796539at2"/>
<name>A0A223NSL5_9SPHI</name>
<dbReference type="RefSeq" id="WP_094569426.1">
    <property type="nucleotide sequence ID" value="NZ_CP022743.1"/>
</dbReference>
<dbReference type="Proteomes" id="UP000215002">
    <property type="component" value="Chromosome"/>
</dbReference>
<feature type="chain" id="PRO_5012149295" description="Glycoside hydrolase" evidence="1">
    <location>
        <begin position="22"/>
        <end position="119"/>
    </location>
</feature>
<proteinExistence type="predicted"/>
<reference evidence="2 3" key="1">
    <citation type="submission" date="2017-08" db="EMBL/GenBank/DDBJ databases">
        <title>Complete genome sequence of Mucilaginibacter sp. strain BJC16-A31.</title>
        <authorList>
            <consortium name="Henan University of Science and Technology"/>
            <person name="You X."/>
        </authorList>
    </citation>
    <scope>NUCLEOTIDE SEQUENCE [LARGE SCALE GENOMIC DNA]</scope>
    <source>
        <strain evidence="2 3">BJC16-A31</strain>
    </source>
</reference>
<feature type="signal peptide" evidence="1">
    <location>
        <begin position="1"/>
        <end position="21"/>
    </location>
</feature>